<dbReference type="AlphaFoldDB" id="A0A9P4SD92"/>
<feature type="region of interest" description="Disordered" evidence="1">
    <location>
        <begin position="1"/>
        <end position="78"/>
    </location>
</feature>
<sequence length="122" mass="14553">MCLIESRHGSVRHPVDDPPPRVSHWGVDPPFHNHHHHHRQSQEIARMPRTSGSYEEYRYRQSSGSLGREEYRRSSQPRIEYRPERRDVARDGERERVVVEGRRRSVSMQSMAWKLLVIMKIC</sequence>
<evidence type="ECO:0000313" key="3">
    <source>
        <dbReference type="Proteomes" id="UP000799429"/>
    </source>
</evidence>
<evidence type="ECO:0000313" key="2">
    <source>
        <dbReference type="EMBL" id="KAF2839493.1"/>
    </source>
</evidence>
<reference evidence="2" key="1">
    <citation type="journal article" date="2020" name="Stud. Mycol.">
        <title>101 Dothideomycetes genomes: a test case for predicting lifestyles and emergence of pathogens.</title>
        <authorList>
            <person name="Haridas S."/>
            <person name="Albert R."/>
            <person name="Binder M."/>
            <person name="Bloem J."/>
            <person name="Labutti K."/>
            <person name="Salamov A."/>
            <person name="Andreopoulos B."/>
            <person name="Baker S."/>
            <person name="Barry K."/>
            <person name="Bills G."/>
            <person name="Bluhm B."/>
            <person name="Cannon C."/>
            <person name="Castanera R."/>
            <person name="Culley D."/>
            <person name="Daum C."/>
            <person name="Ezra D."/>
            <person name="Gonzalez J."/>
            <person name="Henrissat B."/>
            <person name="Kuo A."/>
            <person name="Liang C."/>
            <person name="Lipzen A."/>
            <person name="Lutzoni F."/>
            <person name="Magnuson J."/>
            <person name="Mondo S."/>
            <person name="Nolan M."/>
            <person name="Ohm R."/>
            <person name="Pangilinan J."/>
            <person name="Park H.-J."/>
            <person name="Ramirez L."/>
            <person name="Alfaro M."/>
            <person name="Sun H."/>
            <person name="Tritt A."/>
            <person name="Yoshinaga Y."/>
            <person name="Zwiers L.-H."/>
            <person name="Turgeon B."/>
            <person name="Goodwin S."/>
            <person name="Spatafora J."/>
            <person name="Crous P."/>
            <person name="Grigoriev I."/>
        </authorList>
    </citation>
    <scope>NUCLEOTIDE SEQUENCE</scope>
    <source>
        <strain evidence="2">CBS 101060</strain>
    </source>
</reference>
<dbReference type="Proteomes" id="UP000799429">
    <property type="component" value="Unassembled WGS sequence"/>
</dbReference>
<protein>
    <submittedName>
        <fullName evidence="2">Uncharacterized protein</fullName>
    </submittedName>
</protein>
<proteinExistence type="predicted"/>
<comment type="caution">
    <text evidence="2">The sequence shown here is derived from an EMBL/GenBank/DDBJ whole genome shotgun (WGS) entry which is preliminary data.</text>
</comment>
<evidence type="ECO:0000256" key="1">
    <source>
        <dbReference type="SAM" id="MobiDB-lite"/>
    </source>
</evidence>
<organism evidence="2 3">
    <name type="scientific">Patellaria atrata CBS 101060</name>
    <dbReference type="NCBI Taxonomy" id="1346257"/>
    <lineage>
        <taxon>Eukaryota</taxon>
        <taxon>Fungi</taxon>
        <taxon>Dikarya</taxon>
        <taxon>Ascomycota</taxon>
        <taxon>Pezizomycotina</taxon>
        <taxon>Dothideomycetes</taxon>
        <taxon>Dothideomycetes incertae sedis</taxon>
        <taxon>Patellariales</taxon>
        <taxon>Patellariaceae</taxon>
        <taxon>Patellaria</taxon>
    </lineage>
</organism>
<feature type="compositionally biased region" description="Basic and acidic residues" evidence="1">
    <location>
        <begin position="1"/>
        <end position="19"/>
    </location>
</feature>
<name>A0A9P4SD92_9PEZI</name>
<dbReference type="EMBL" id="MU006094">
    <property type="protein sequence ID" value="KAF2839493.1"/>
    <property type="molecule type" value="Genomic_DNA"/>
</dbReference>
<feature type="compositionally biased region" description="Basic and acidic residues" evidence="1">
    <location>
        <begin position="67"/>
        <end position="78"/>
    </location>
</feature>
<keyword evidence="3" id="KW-1185">Reference proteome</keyword>
<gene>
    <name evidence="2" type="ORF">M501DRAFT_991528</name>
</gene>
<accession>A0A9P4SD92</accession>